<dbReference type="Gene3D" id="3.20.20.210">
    <property type="match status" value="1"/>
</dbReference>
<dbReference type="SUPFAM" id="SSF51726">
    <property type="entry name" value="UROD/MetE-like"/>
    <property type="match status" value="1"/>
</dbReference>
<accession>X0TS54</accession>
<dbReference type="EMBL" id="BARS01012865">
    <property type="protein sequence ID" value="GAF90992.1"/>
    <property type="molecule type" value="Genomic_DNA"/>
</dbReference>
<dbReference type="AlphaFoldDB" id="X0TS54"/>
<name>X0TS54_9ZZZZ</name>
<dbReference type="InterPro" id="IPR038071">
    <property type="entry name" value="UROD/MetE-like_sf"/>
</dbReference>
<organism evidence="1">
    <name type="scientific">marine sediment metagenome</name>
    <dbReference type="NCBI Taxonomy" id="412755"/>
    <lineage>
        <taxon>unclassified sequences</taxon>
        <taxon>metagenomes</taxon>
        <taxon>ecological metagenomes</taxon>
    </lineage>
</organism>
<evidence type="ECO:0000313" key="1">
    <source>
        <dbReference type="EMBL" id="GAF90992.1"/>
    </source>
</evidence>
<protein>
    <recommendedName>
        <fullName evidence="2">Uroporphyrinogen decarboxylase (URO-D) domain-containing protein</fullName>
    </recommendedName>
</protein>
<comment type="caution">
    <text evidence="1">The sequence shown here is derived from an EMBL/GenBank/DDBJ whole genome shotgun (WGS) entry which is preliminary data.</text>
</comment>
<sequence>RDRVDWEGKWLRGSAEDERGDESILESDRVEWRMGLPGCRKAREDGKFVAYSSAVGYDKIQSYVATEDLLIAIATEPDWVRDMYETDARLAIEMFEIMKEGGFEFDGVWLFCDLGYRNSLLFSPRHFEEQLRPTFQRLFSYFKGQGLPVILHSCGCVRDLIPYFIEDGLSCLQPIEVKAGMDLLGLKRR</sequence>
<feature type="non-terminal residue" evidence="1">
    <location>
        <position position="1"/>
    </location>
</feature>
<reference evidence="1" key="1">
    <citation type="journal article" date="2014" name="Front. Microbiol.">
        <title>High frequency of phylogenetically diverse reductive dehalogenase-homologous genes in deep subseafloor sedimentary metagenomes.</title>
        <authorList>
            <person name="Kawai M."/>
            <person name="Futagami T."/>
            <person name="Toyoda A."/>
            <person name="Takaki Y."/>
            <person name="Nishi S."/>
            <person name="Hori S."/>
            <person name="Arai W."/>
            <person name="Tsubouchi T."/>
            <person name="Morono Y."/>
            <person name="Uchiyama I."/>
            <person name="Ito T."/>
            <person name="Fujiyama A."/>
            <person name="Inagaki F."/>
            <person name="Takami H."/>
        </authorList>
    </citation>
    <scope>NUCLEOTIDE SEQUENCE</scope>
    <source>
        <strain evidence="1">Expedition CK06-06</strain>
    </source>
</reference>
<proteinExistence type="predicted"/>
<evidence type="ECO:0008006" key="2">
    <source>
        <dbReference type="Google" id="ProtNLM"/>
    </source>
</evidence>
<gene>
    <name evidence="1" type="ORF">S01H1_22688</name>
</gene>
<feature type="non-terminal residue" evidence="1">
    <location>
        <position position="189"/>
    </location>
</feature>